<protein>
    <submittedName>
        <fullName evidence="1">Single-strand DNA binding protein</fullName>
    </submittedName>
</protein>
<dbReference type="Proteomes" id="UP001217333">
    <property type="component" value="Segment"/>
</dbReference>
<proteinExistence type="predicted"/>
<dbReference type="EMBL" id="OQ362005">
    <property type="protein sequence ID" value="WCX68653.1"/>
    <property type="molecule type" value="Genomic_DNA"/>
</dbReference>
<reference evidence="1" key="1">
    <citation type="submission" date="2023-01" db="EMBL/GenBank/DDBJ databases">
        <authorList>
            <person name="Bringhurst R.M."/>
            <person name="Homer T.E."/>
        </authorList>
    </citation>
    <scope>NUCLEOTIDE SEQUENCE</scope>
</reference>
<organism evidence="1 2">
    <name type="scientific">Salmonella phage GSW6</name>
    <dbReference type="NCBI Taxonomy" id="3025422"/>
    <lineage>
        <taxon>Viruses</taxon>
        <taxon>Duplodnaviria</taxon>
        <taxon>Heunggongvirae</taxon>
        <taxon>Uroviricota</taxon>
        <taxon>Caudoviricetes</taxon>
        <taxon>Demerecviridae</taxon>
        <taxon>Markadamsvirinae</taxon>
        <taxon>Epseptimavirus</taxon>
        <taxon>Epseptimavirus GSW6</taxon>
    </lineage>
</organism>
<accession>A0AAE9YKN4</accession>
<keyword evidence="2" id="KW-1185">Reference proteome</keyword>
<evidence type="ECO:0000313" key="2">
    <source>
        <dbReference type="Proteomes" id="UP001217333"/>
    </source>
</evidence>
<name>A0AAE9YKN4_9CAUD</name>
<sequence>MAKSWGETTGGSNDKIDFLKFNNGITRVRIVSGVLPRYVYWLTNKDGNAAPFECLRFNRTKESFVRGKADPIHEMGFFEKELDKDGNRVPLKPKKNYIAFVIDRSDNKLKVMEVKATILKGIQSIMKQLKLSDPFDIDISIEKKGKGFDTEYDVQQIAAMQFQMALKDPSSAESKLHAADVDILGEALCDGEGEFLKFEKVPSLEETYPVPSYEEQKKLSWPSWKVVRSRKVVMLKAVLRLVLRKASMPKLLAIWTTNNQRGATAPFIFNL</sequence>
<dbReference type="RefSeq" id="YP_012772400.1">
    <property type="nucleotide sequence ID" value="NC_111398.1"/>
</dbReference>
<evidence type="ECO:0000313" key="1">
    <source>
        <dbReference type="EMBL" id="WCX68653.1"/>
    </source>
</evidence>